<proteinExistence type="predicted"/>
<keyword evidence="4" id="KW-1185">Reference proteome</keyword>
<dbReference type="InterPro" id="IPR016024">
    <property type="entry name" value="ARM-type_fold"/>
</dbReference>
<sequence>MTVPELIDEFRQLADALGSAWDFRKRPERYRRTPERAARLARINALIPEMERRVPAGTLAALMEDPEEDVRLWAAMRFCAIDDELSNATIAGFCEKVSPREALALIEHARAPPPGRPTLAQMSVDDLVARFSDACLREFWTRHCGRGRIPLDIELCNTIDGEVEEIVAELRCRGACDRLLPLLDSPNITTRAEAARATIRIAPERAAKALEAVSKSGDSWELGRAGQSLRSYEEEGVIPPRTPSQS</sequence>
<evidence type="ECO:0000313" key="3">
    <source>
        <dbReference type="EMBL" id="RBP14296.1"/>
    </source>
</evidence>
<feature type="domain" description="DUF2019" evidence="2">
    <location>
        <begin position="145"/>
        <end position="230"/>
    </location>
</feature>
<dbReference type="Pfam" id="PF09450">
    <property type="entry name" value="DUF2019"/>
    <property type="match status" value="1"/>
</dbReference>
<reference evidence="3 4" key="1">
    <citation type="submission" date="2018-06" db="EMBL/GenBank/DDBJ databases">
        <title>Genomic Encyclopedia of Type Strains, Phase IV (KMG-IV): sequencing the most valuable type-strain genomes for metagenomic binning, comparative biology and taxonomic classification.</title>
        <authorList>
            <person name="Goeker M."/>
        </authorList>
    </citation>
    <scope>NUCLEOTIDE SEQUENCE [LARGE SCALE GENOMIC DNA]</scope>
    <source>
        <strain evidence="3 4">DSM 24875</strain>
    </source>
</reference>
<comment type="caution">
    <text evidence="3">The sequence shown here is derived from an EMBL/GenBank/DDBJ whole genome shotgun (WGS) entry which is preliminary data.</text>
</comment>
<protein>
    <submittedName>
        <fullName evidence="3">Uncharacterized protein DUF2019</fullName>
    </submittedName>
</protein>
<dbReference type="InterPro" id="IPR018568">
    <property type="entry name" value="DUF2019"/>
</dbReference>
<feature type="region of interest" description="Disordered" evidence="1">
    <location>
        <begin position="213"/>
        <end position="246"/>
    </location>
</feature>
<accession>A0A366FJK6</accession>
<dbReference type="AlphaFoldDB" id="A0A366FJK6"/>
<dbReference type="Proteomes" id="UP000253529">
    <property type="component" value="Unassembled WGS sequence"/>
</dbReference>
<evidence type="ECO:0000256" key="1">
    <source>
        <dbReference type="SAM" id="MobiDB-lite"/>
    </source>
</evidence>
<name>A0A366FJK6_9HYPH</name>
<dbReference type="InterPro" id="IPR042236">
    <property type="entry name" value="PI3K_accessory_sf"/>
</dbReference>
<gene>
    <name evidence="3" type="ORF">DFR50_10949</name>
</gene>
<evidence type="ECO:0000313" key="4">
    <source>
        <dbReference type="Proteomes" id="UP000253529"/>
    </source>
</evidence>
<organism evidence="3 4">
    <name type="scientific">Roseiarcus fermentans</name>
    <dbReference type="NCBI Taxonomy" id="1473586"/>
    <lineage>
        <taxon>Bacteria</taxon>
        <taxon>Pseudomonadati</taxon>
        <taxon>Pseudomonadota</taxon>
        <taxon>Alphaproteobacteria</taxon>
        <taxon>Hyphomicrobiales</taxon>
        <taxon>Roseiarcaceae</taxon>
        <taxon>Roseiarcus</taxon>
    </lineage>
</organism>
<dbReference type="SUPFAM" id="SSF48371">
    <property type="entry name" value="ARM repeat"/>
    <property type="match status" value="1"/>
</dbReference>
<dbReference type="EMBL" id="QNRK01000009">
    <property type="protein sequence ID" value="RBP14296.1"/>
    <property type="molecule type" value="Genomic_DNA"/>
</dbReference>
<dbReference type="Gene3D" id="1.25.40.70">
    <property type="entry name" value="Phosphatidylinositol 3-kinase, accessory domain (PIK)"/>
    <property type="match status" value="1"/>
</dbReference>
<evidence type="ECO:0000259" key="2">
    <source>
        <dbReference type="Pfam" id="PF09450"/>
    </source>
</evidence>